<gene>
    <name evidence="3" type="ORF">BA92_06280</name>
    <name evidence="4" type="ORF">IE90_04375</name>
</gene>
<evidence type="ECO:0000313" key="5">
    <source>
        <dbReference type="Proteomes" id="UP000031937"/>
    </source>
</evidence>
<dbReference type="OrthoDB" id="1100412at2"/>
<feature type="domain" description="CAAX prenyl protease 2/Lysostaphin resistance protein A-like" evidence="2">
    <location>
        <begin position="75"/>
        <end position="227"/>
    </location>
</feature>
<reference evidence="3 6" key="1">
    <citation type="submission" date="2014-07" db="EMBL/GenBank/DDBJ databases">
        <title>Porphyromonadaceae bacterium OUH 308042 = ATCC BAA-2681 = DSM 28342 draft genome.</title>
        <authorList>
            <person name="Sydenham T.V."/>
            <person name="Hasman H."/>
            <person name="Justensen U.S."/>
        </authorList>
    </citation>
    <scope>NUCLEOTIDE SEQUENCE [LARGE SCALE GENOMIC DNA]</scope>
    <source>
        <strain evidence="3 6">OUH 308042</strain>
    </source>
</reference>
<evidence type="ECO:0000313" key="3">
    <source>
        <dbReference type="EMBL" id="KIO44647.1"/>
    </source>
</evidence>
<feature type="transmembrane region" description="Helical" evidence="1">
    <location>
        <begin position="29"/>
        <end position="55"/>
    </location>
</feature>
<dbReference type="EMBL" id="JPIT01000015">
    <property type="protein sequence ID" value="KIO46376.1"/>
    <property type="molecule type" value="Genomic_DNA"/>
</dbReference>
<dbReference type="Pfam" id="PF02517">
    <property type="entry name" value="Rce1-like"/>
    <property type="match status" value="1"/>
</dbReference>
<dbReference type="Proteomes" id="UP000031937">
    <property type="component" value="Unassembled WGS sequence"/>
</dbReference>
<keyword evidence="1" id="KW-0472">Membrane</keyword>
<keyword evidence="6" id="KW-1185">Reference proteome</keyword>
<feature type="transmembrane region" description="Helical" evidence="1">
    <location>
        <begin position="170"/>
        <end position="189"/>
    </location>
</feature>
<reference evidence="4 5" key="2">
    <citation type="submission" date="2014-07" db="EMBL/GenBank/DDBJ databases">
        <title>Porphyromonadaceae bacterium OUH 334697 = ATCC BAA-2682 = DSM 28341 draft genome.</title>
        <authorList>
            <person name="Sydenham T.V."/>
            <person name="Hasman H."/>
            <person name="Justesen U.S."/>
        </authorList>
    </citation>
    <scope>NUCLEOTIDE SEQUENCE [LARGE SCALE GENOMIC DNA]</scope>
    <source>
        <strain evidence="4 5">OUH 334697</strain>
    </source>
</reference>
<evidence type="ECO:0000259" key="2">
    <source>
        <dbReference type="Pfam" id="PF02517"/>
    </source>
</evidence>
<feature type="transmembrane region" description="Helical" evidence="1">
    <location>
        <begin position="218"/>
        <end position="239"/>
    </location>
</feature>
<dbReference type="Proteomes" id="UP000031980">
    <property type="component" value="Unassembled WGS sequence"/>
</dbReference>
<dbReference type="GO" id="GO:0004175">
    <property type="term" value="F:endopeptidase activity"/>
    <property type="evidence" value="ECO:0007669"/>
    <property type="project" value="UniProtKB-ARBA"/>
</dbReference>
<keyword evidence="1" id="KW-1133">Transmembrane helix</keyword>
<evidence type="ECO:0000256" key="1">
    <source>
        <dbReference type="SAM" id="Phobius"/>
    </source>
</evidence>
<keyword evidence="1" id="KW-0812">Transmembrane</keyword>
<evidence type="ECO:0000313" key="4">
    <source>
        <dbReference type="EMBL" id="KIO46376.1"/>
    </source>
</evidence>
<organism evidence="3 6">
    <name type="scientific">Sanguibacteroides justesenii</name>
    <dbReference type="NCBI Taxonomy" id="1547597"/>
    <lineage>
        <taxon>Bacteria</taxon>
        <taxon>Pseudomonadati</taxon>
        <taxon>Bacteroidota</taxon>
        <taxon>Bacteroidia</taxon>
        <taxon>Bacteroidales</taxon>
        <taxon>Porphyromonadaceae</taxon>
        <taxon>Sanguibacteroides</taxon>
    </lineage>
</organism>
<comment type="caution">
    <text evidence="3">The sequence shown here is derived from an EMBL/GenBank/DDBJ whole genome shotgun (WGS) entry which is preliminary data.</text>
</comment>
<name>A0A0C3NET9_9PORP</name>
<feature type="transmembrane region" description="Helical" evidence="1">
    <location>
        <begin position="104"/>
        <end position="121"/>
    </location>
</feature>
<dbReference type="RefSeq" id="WP_041502668.1">
    <property type="nucleotide sequence ID" value="NZ_JPIT01000015.1"/>
</dbReference>
<feature type="transmembrane region" description="Helical" evidence="1">
    <location>
        <begin position="133"/>
        <end position="158"/>
    </location>
</feature>
<dbReference type="EMBL" id="JPIU01000038">
    <property type="protein sequence ID" value="KIO44647.1"/>
    <property type="molecule type" value="Genomic_DNA"/>
</dbReference>
<proteinExistence type="predicted"/>
<feature type="transmembrane region" description="Helical" evidence="1">
    <location>
        <begin position="75"/>
        <end position="92"/>
    </location>
</feature>
<dbReference type="GO" id="GO:0080120">
    <property type="term" value="P:CAAX-box protein maturation"/>
    <property type="evidence" value="ECO:0007669"/>
    <property type="project" value="UniProtKB-ARBA"/>
</dbReference>
<evidence type="ECO:0000313" key="6">
    <source>
        <dbReference type="Proteomes" id="UP000031980"/>
    </source>
</evidence>
<sequence>MKTINDIIQFLKKPDFEPIQDKSRNKIKLFFVIFLWLLLTVYVVNLLTAIAESLIYSHPIIPNTALYQIYPDNGLYLFQMILLGPIIEEFSCRYALGRFNLTKIKISLSLIISFYISYFLYVYKFRELCDSNYIWHVLSLYGSILSVATILFFTMSLLNKQLALFESKWNKYYTVIFYLSAILFAIYHFNMPTRFLFAFFAVALLFGYTRTRLGFGYAIALHMLWNTLTALGFLAYSTWGRG</sequence>
<accession>A0A0C3NET9</accession>
<dbReference type="AlphaFoldDB" id="A0A0C3NET9"/>
<dbReference type="InterPro" id="IPR003675">
    <property type="entry name" value="Rce1/LyrA-like_dom"/>
</dbReference>
<protein>
    <recommendedName>
        <fullName evidence="2">CAAX prenyl protease 2/Lysostaphin resistance protein A-like domain-containing protein</fullName>
    </recommendedName>
</protein>